<protein>
    <recommendedName>
        <fullName evidence="3">Phosducin domain-containing protein</fullName>
    </recommendedName>
</protein>
<dbReference type="EMBL" id="JAEUBF010000390">
    <property type="protein sequence ID" value="KAH3679088.1"/>
    <property type="molecule type" value="Genomic_DNA"/>
</dbReference>
<accession>A0A9P8PVH4</accession>
<dbReference type="InterPro" id="IPR024253">
    <property type="entry name" value="Phosducin_thioredoxin-like_dom"/>
</dbReference>
<comment type="similarity">
    <text evidence="1">Belongs to the phosducin family.</text>
</comment>
<dbReference type="InterPro" id="IPR036249">
    <property type="entry name" value="Thioredoxin-like_sf"/>
</dbReference>
<evidence type="ECO:0000256" key="1">
    <source>
        <dbReference type="ARBA" id="ARBA00009686"/>
    </source>
</evidence>
<reference evidence="4" key="1">
    <citation type="journal article" date="2021" name="Open Biol.">
        <title>Shared evolutionary footprints suggest mitochondrial oxidative damage underlies multiple complex I losses in fungi.</title>
        <authorList>
            <person name="Schikora-Tamarit M.A."/>
            <person name="Marcet-Houben M."/>
            <person name="Nosek J."/>
            <person name="Gabaldon T."/>
        </authorList>
    </citation>
    <scope>NUCLEOTIDE SEQUENCE</scope>
    <source>
        <strain evidence="4">CBS6341</strain>
    </source>
</reference>
<sequence length="216" mass="25284">MDKIIDDYSSKIVAKNQGYEVSSDEDEDGILELLENDEEFTSKYRESRIEQFNQQLKNIKKNVEEKSFGNVETLLSEDQVIKSTTNNRHVVLHFYHENFPKCLQMDSKLQTLSQKHLQTKFIRIKAEDAPFLVTRLKIKILPCVILYINGIESNRIVGFDKLNYNPENDQFKIESLENFLLINGVIPKRASNYQRIYKKNDQNGDNENDEESDLDL</sequence>
<feature type="compositionally biased region" description="Acidic residues" evidence="2">
    <location>
        <begin position="204"/>
        <end position="216"/>
    </location>
</feature>
<evidence type="ECO:0000256" key="2">
    <source>
        <dbReference type="SAM" id="MobiDB-lite"/>
    </source>
</evidence>
<dbReference type="CDD" id="cd02989">
    <property type="entry name" value="Phd_like_TxnDC9"/>
    <property type="match status" value="1"/>
</dbReference>
<dbReference type="Gene3D" id="3.40.30.10">
    <property type="entry name" value="Glutaredoxin"/>
    <property type="match status" value="1"/>
</dbReference>
<reference evidence="4" key="2">
    <citation type="submission" date="2021-01" db="EMBL/GenBank/DDBJ databases">
        <authorList>
            <person name="Schikora-Tamarit M.A."/>
        </authorList>
    </citation>
    <scope>NUCLEOTIDE SEQUENCE</scope>
    <source>
        <strain evidence="4">CBS6341</strain>
    </source>
</reference>
<dbReference type="AlphaFoldDB" id="A0A9P8PVH4"/>
<feature type="region of interest" description="Disordered" evidence="2">
    <location>
        <begin position="197"/>
        <end position="216"/>
    </location>
</feature>
<dbReference type="Proteomes" id="UP000769528">
    <property type="component" value="Unassembled WGS sequence"/>
</dbReference>
<name>A0A9P8PVH4_9ASCO</name>
<keyword evidence="5" id="KW-1185">Reference proteome</keyword>
<dbReference type="PANTHER" id="PTHR21148">
    <property type="entry name" value="THIOREDOXIN DOMAIN-CONTAINING PROTEIN 9"/>
    <property type="match status" value="1"/>
</dbReference>
<organism evidence="4 5">
    <name type="scientific">Wickerhamomyces mucosus</name>
    <dbReference type="NCBI Taxonomy" id="1378264"/>
    <lineage>
        <taxon>Eukaryota</taxon>
        <taxon>Fungi</taxon>
        <taxon>Dikarya</taxon>
        <taxon>Ascomycota</taxon>
        <taxon>Saccharomycotina</taxon>
        <taxon>Saccharomycetes</taxon>
        <taxon>Phaffomycetales</taxon>
        <taxon>Wickerhamomycetaceae</taxon>
        <taxon>Wickerhamomyces</taxon>
    </lineage>
</organism>
<dbReference type="OrthoDB" id="10257948at2759"/>
<gene>
    <name evidence="4" type="ORF">WICMUC_001284</name>
</gene>
<proteinExistence type="inferred from homology"/>
<evidence type="ECO:0000259" key="3">
    <source>
        <dbReference type="Pfam" id="PF02114"/>
    </source>
</evidence>
<dbReference type="SUPFAM" id="SSF52833">
    <property type="entry name" value="Thioredoxin-like"/>
    <property type="match status" value="1"/>
</dbReference>
<feature type="domain" description="Phosducin" evidence="3">
    <location>
        <begin position="27"/>
        <end position="191"/>
    </location>
</feature>
<dbReference type="Pfam" id="PF02114">
    <property type="entry name" value="Phosducin"/>
    <property type="match status" value="1"/>
</dbReference>
<evidence type="ECO:0000313" key="4">
    <source>
        <dbReference type="EMBL" id="KAH3679088.1"/>
    </source>
</evidence>
<evidence type="ECO:0000313" key="5">
    <source>
        <dbReference type="Proteomes" id="UP000769528"/>
    </source>
</evidence>
<comment type="caution">
    <text evidence="4">The sequence shown here is derived from an EMBL/GenBank/DDBJ whole genome shotgun (WGS) entry which is preliminary data.</text>
</comment>